<sequence length="29" mass="3329">MDKPDDIFLKEDSKRNMKGEKPQESAGFS</sequence>
<dbReference type="AlphaFoldDB" id="A0A4R1QW28"/>
<evidence type="ECO:0000313" key="2">
    <source>
        <dbReference type="EMBL" id="TCL55224.1"/>
    </source>
</evidence>
<dbReference type="EMBL" id="SLUO01000016">
    <property type="protein sequence ID" value="TCL55224.1"/>
    <property type="molecule type" value="Genomic_DNA"/>
</dbReference>
<accession>A0A4R1QW28</accession>
<feature type="compositionally biased region" description="Basic and acidic residues" evidence="1">
    <location>
        <begin position="1"/>
        <end position="23"/>
    </location>
</feature>
<gene>
    <name evidence="2" type="ORF">EDD76_11664</name>
</gene>
<proteinExistence type="predicted"/>
<keyword evidence="3" id="KW-1185">Reference proteome</keyword>
<reference evidence="2 3" key="1">
    <citation type="submission" date="2019-03" db="EMBL/GenBank/DDBJ databases">
        <title>Genomic Encyclopedia of Type Strains, Phase IV (KMG-IV): sequencing the most valuable type-strain genomes for metagenomic binning, comparative biology and taxonomic classification.</title>
        <authorList>
            <person name="Goeker M."/>
        </authorList>
    </citation>
    <scope>NUCLEOTIDE SEQUENCE [LARGE SCALE GENOMIC DNA]</scope>
    <source>
        <strain evidence="2 3">DSM 100556</strain>
    </source>
</reference>
<protein>
    <submittedName>
        <fullName evidence="2">Uncharacterized protein</fullName>
    </submittedName>
</protein>
<name>A0A4R1QW28_9FIRM</name>
<evidence type="ECO:0000313" key="3">
    <source>
        <dbReference type="Proteomes" id="UP000295718"/>
    </source>
</evidence>
<feature type="region of interest" description="Disordered" evidence="1">
    <location>
        <begin position="1"/>
        <end position="29"/>
    </location>
</feature>
<dbReference type="Proteomes" id="UP000295718">
    <property type="component" value="Unassembled WGS sequence"/>
</dbReference>
<comment type="caution">
    <text evidence="2">The sequence shown here is derived from an EMBL/GenBank/DDBJ whole genome shotgun (WGS) entry which is preliminary data.</text>
</comment>
<evidence type="ECO:0000256" key="1">
    <source>
        <dbReference type="SAM" id="MobiDB-lite"/>
    </source>
</evidence>
<organism evidence="2 3">
    <name type="scientific">Kineothrix alysoides</name>
    <dbReference type="NCBI Taxonomy" id="1469948"/>
    <lineage>
        <taxon>Bacteria</taxon>
        <taxon>Bacillati</taxon>
        <taxon>Bacillota</taxon>
        <taxon>Clostridia</taxon>
        <taxon>Lachnospirales</taxon>
        <taxon>Lachnospiraceae</taxon>
        <taxon>Kineothrix</taxon>
    </lineage>
</organism>
<dbReference type="STRING" id="1469948.GCA_000732725_03418"/>